<sequence>MNKTLTFLFSLIILSSCQEKKNFENKDELCKIIVGIIESDQKYRGLPEMEDPFFSVLDSLRKVNNIEVKDYANLSREQQLEWGKKAREISDKISQTSKHKQDSLMRLQIEIDNHNTELLIDIVKEKGWITENTLECKENVSTWIIFRHSQTKYWTEIREIIEKEKAKKRINDFEYEMIDNHIKGRPTIKRK</sequence>
<accession>A0ABM9NXL4</accession>
<evidence type="ECO:0000313" key="1">
    <source>
        <dbReference type="EMBL" id="CAL2083113.1"/>
    </source>
</evidence>
<organism evidence="1 2">
    <name type="scientific">Tenacibaculum dicentrarchi</name>
    <dbReference type="NCBI Taxonomy" id="669041"/>
    <lineage>
        <taxon>Bacteria</taxon>
        <taxon>Pseudomonadati</taxon>
        <taxon>Bacteroidota</taxon>
        <taxon>Flavobacteriia</taxon>
        <taxon>Flavobacteriales</taxon>
        <taxon>Flavobacteriaceae</taxon>
        <taxon>Tenacibaculum</taxon>
    </lineage>
</organism>
<keyword evidence="2" id="KW-1185">Reference proteome</keyword>
<gene>
    <name evidence="1" type="ORF">TD3509T_1478</name>
</gene>
<dbReference type="Proteomes" id="UP001497514">
    <property type="component" value="Chromosome"/>
</dbReference>
<dbReference type="RefSeq" id="WP_214988126.1">
    <property type="nucleotide sequence ID" value="NZ_OZ038524.1"/>
</dbReference>
<evidence type="ECO:0008006" key="3">
    <source>
        <dbReference type="Google" id="ProtNLM"/>
    </source>
</evidence>
<dbReference type="PROSITE" id="PS51257">
    <property type="entry name" value="PROKAR_LIPOPROTEIN"/>
    <property type="match status" value="1"/>
</dbReference>
<proteinExistence type="predicted"/>
<evidence type="ECO:0000313" key="2">
    <source>
        <dbReference type="Proteomes" id="UP001497514"/>
    </source>
</evidence>
<dbReference type="EMBL" id="OZ038524">
    <property type="protein sequence ID" value="CAL2083113.1"/>
    <property type="molecule type" value="Genomic_DNA"/>
</dbReference>
<name>A0ABM9NXL4_9FLAO</name>
<reference evidence="1 2" key="1">
    <citation type="submission" date="2024-05" db="EMBL/GenBank/DDBJ databases">
        <authorList>
            <person name="Duchaud E."/>
        </authorList>
    </citation>
    <scope>NUCLEOTIDE SEQUENCE [LARGE SCALE GENOMIC DNA]</scope>
    <source>
        <strain evidence="1">Ena-SAMPLE-TAB-13-05-2024-13:56:06:370-140309</strain>
    </source>
</reference>
<protein>
    <recommendedName>
        <fullName evidence="3">Lipoprotein</fullName>
    </recommendedName>
</protein>